<gene>
    <name evidence="4" type="ORF">GWO68_09845</name>
</gene>
<feature type="transmembrane region" description="Helical" evidence="2">
    <location>
        <begin position="12"/>
        <end position="37"/>
    </location>
</feature>
<evidence type="ECO:0000259" key="3">
    <source>
        <dbReference type="Pfam" id="PF02397"/>
    </source>
</evidence>
<keyword evidence="2" id="KW-0812">Transmembrane</keyword>
<dbReference type="EMBL" id="JAAEAA010000011">
    <property type="protein sequence ID" value="NDK56218.1"/>
    <property type="molecule type" value="Genomic_DNA"/>
</dbReference>
<reference evidence="4 5" key="1">
    <citation type="submission" date="2020-01" db="EMBL/GenBank/DDBJ databases">
        <authorList>
            <person name="Kim M.K."/>
        </authorList>
    </citation>
    <scope>NUCLEOTIDE SEQUENCE [LARGE SCALE GENOMIC DNA]</scope>
    <source>
        <strain evidence="4 5">BT213</strain>
    </source>
</reference>
<evidence type="ECO:0000313" key="5">
    <source>
        <dbReference type="Proteomes" id="UP000478546"/>
    </source>
</evidence>
<evidence type="ECO:0000256" key="1">
    <source>
        <dbReference type="ARBA" id="ARBA00006464"/>
    </source>
</evidence>
<protein>
    <submittedName>
        <fullName evidence="4">Sugar transferase</fullName>
    </submittedName>
</protein>
<keyword evidence="2" id="KW-1133">Transmembrane helix</keyword>
<evidence type="ECO:0000256" key="2">
    <source>
        <dbReference type="SAM" id="Phobius"/>
    </source>
</evidence>
<dbReference type="Proteomes" id="UP000478546">
    <property type="component" value="Unassembled WGS sequence"/>
</dbReference>
<accession>A0A6B2H280</accession>
<dbReference type="AlphaFoldDB" id="A0A6B2H280"/>
<name>A0A6B2H280_9BACT</name>
<dbReference type="InterPro" id="IPR003362">
    <property type="entry name" value="Bact_transf"/>
</dbReference>
<keyword evidence="2" id="KW-0472">Membrane</keyword>
<comment type="similarity">
    <text evidence="1">Belongs to the bacterial sugar transferase family.</text>
</comment>
<feature type="domain" description="Bacterial sugar transferase" evidence="3">
    <location>
        <begin position="7"/>
        <end position="182"/>
    </location>
</feature>
<sequence length="207" mass="23860">MYKKYIKQTLDFVLALVALVLLLPVFVTLTLLLLVTYRTNPFFVQARPGKDGKTFRLVKFRTMQNQRAEASESSLTDAQRVTTIGKFIRNTSLDELPQLLNVLKGEMSLIGPRPLLPEYLPLYNQIQRRRHEVKPGITGWAQVNGRNAISWQEKFTYDVWYVNNMSFLLDLKILLLTIRKVLTANEITINGPEPLQKFKGNPEISHE</sequence>
<dbReference type="RefSeq" id="WP_162346279.1">
    <property type="nucleotide sequence ID" value="NZ_JAAEAA010000011.1"/>
</dbReference>
<dbReference type="Pfam" id="PF02397">
    <property type="entry name" value="Bac_transf"/>
    <property type="match status" value="1"/>
</dbReference>
<keyword evidence="5" id="KW-1185">Reference proteome</keyword>
<comment type="caution">
    <text evidence="4">The sequence shown here is derived from an EMBL/GenBank/DDBJ whole genome shotgun (WGS) entry which is preliminary data.</text>
</comment>
<proteinExistence type="inferred from homology"/>
<dbReference type="PANTHER" id="PTHR30576">
    <property type="entry name" value="COLANIC BIOSYNTHESIS UDP-GLUCOSE LIPID CARRIER TRANSFERASE"/>
    <property type="match status" value="1"/>
</dbReference>
<evidence type="ECO:0000313" key="4">
    <source>
        <dbReference type="EMBL" id="NDK56218.1"/>
    </source>
</evidence>
<dbReference type="GO" id="GO:0016780">
    <property type="term" value="F:phosphotransferase activity, for other substituted phosphate groups"/>
    <property type="evidence" value="ECO:0007669"/>
    <property type="project" value="TreeGrafter"/>
</dbReference>
<organism evidence="4 5">
    <name type="scientific">Pontibacter fetidus</name>
    <dbReference type="NCBI Taxonomy" id="2700082"/>
    <lineage>
        <taxon>Bacteria</taxon>
        <taxon>Pseudomonadati</taxon>
        <taxon>Bacteroidota</taxon>
        <taxon>Cytophagia</taxon>
        <taxon>Cytophagales</taxon>
        <taxon>Hymenobacteraceae</taxon>
        <taxon>Pontibacter</taxon>
    </lineage>
</organism>
<dbReference type="PANTHER" id="PTHR30576:SF8">
    <property type="entry name" value="UNDECAPRENYL-PHOSPHATE GALACTOSE PHOSPHOTRANSFERASE"/>
    <property type="match status" value="1"/>
</dbReference>
<keyword evidence="4" id="KW-0808">Transferase</keyword>